<feature type="compositionally biased region" description="Basic and acidic residues" evidence="4">
    <location>
        <begin position="1045"/>
        <end position="1058"/>
    </location>
</feature>
<organism evidence="7 8">
    <name type="scientific">Lunasporangiospora selenospora</name>
    <dbReference type="NCBI Taxonomy" id="979761"/>
    <lineage>
        <taxon>Eukaryota</taxon>
        <taxon>Fungi</taxon>
        <taxon>Fungi incertae sedis</taxon>
        <taxon>Mucoromycota</taxon>
        <taxon>Mortierellomycotina</taxon>
        <taxon>Mortierellomycetes</taxon>
        <taxon>Mortierellales</taxon>
        <taxon>Mortierellaceae</taxon>
        <taxon>Lunasporangiospora</taxon>
    </lineage>
</organism>
<dbReference type="PANTHER" id="PTHR23244">
    <property type="entry name" value="KELCH REPEAT DOMAIN"/>
    <property type="match status" value="1"/>
</dbReference>
<sequence>MQPSMNSSRAGMPYVVSLNFWSPIQLVCGVDYLTIYDGPDMTSPVIAKLCGNIWMDNTPTLYSSGPVMTAVFSTLATTPGSFGFTAGWTSVTPCNVCLSSGRGTCNNANCACKDGYTGIVCERETSDSKEFTPRSQHSMAYDESKDLVYVTGGTSFHALYIWDILTYTFSTNKWNKITIDPMNRSPPARYGHFSFVYKGELYIFGGVTLIGALADLWKFDGKRWTQLQPTNSDRVPSSRTGASCALITINNSTRLAVFGGYNAAGEATRELHFYDLALEQWTKTDHQNSVGLAGATAVYHRVTGSIYFFGGMVNRTTRNVVTYQYFIAQDLWYALAPRVDPLTATPVPPYIGNGQQTITQTQPTRMATNGTSEDEDEDSGSDAVNTTAFLPPVMYDPFSGVWSPAGLMGDDMVVMYGGMRPFGPGINSRDYTCFVRNMVIYDLSCQKWTSFNMADLTGVVKPRVNHTMILRPPGSAGGNKTSWTMYIFGGFDGWEHSDVIAVPLNVTAPLPSEVNSCRALRWCSYYNDCRDCNPNYCSYVGGLCLFDTDKAKDNSASGTGSSGSTSTPTSHYLLGGSSDVPRVGTLQDLIRLRPSIKSGVVKSDQCPFRTTLTMGSSYTKTIESGQELTFKIYIDAQDLDIQYEIKTLPSDPLKFKSLNVWEGYMNMFWRASHGVTDNSWDGSSWTSSPVPSDIPSNYTYIDQPVINPSGYMNVSELMNRWDKYSGLDASPSASALRVTTNSRVYFASGDPRRFSGYYVFSLTNPNPTALSFTLLVTLLDHPTDTGEVEKSNFNLATLGFFMLGFILIVLLLIVLGRKIRRWIESREEERAAVELRMLEEEEAEAEAEEERRRRMNGEEGGGGIGSMSGDGLESRKPMYRVVVGIQDLTSDVMEGLALLGPGLRYRGGKRGARYDQLKSGHGKDSTVNQGSLNHHPSNETICPPSINRSQQAQQQEPNKIQDPTLEGRQGQTRLDYIQDLGAGPSNTYRGGAGTAGAEVLLNPLANSGTDSSSALSAEVDWDERPRGAHGRDQWSTSAATIYGDGSRRMDGSRPRDGSNEMIPQFENGLLKQEQRRNPVLVQPISIEPVPFHGGLVPRTRRHYRRYARTLRRRVSFQERERRQLQQQQEQQQQEQQGEVGGGVGTGRRTFSLRFSKTSLDRRPTRESAAARRSMSGGSKKQVRNKSSSGSLVQIRRTASRMTQRTTGQSRTESFSSAKRVGDQNELQSPKLRSLPIQTQDRIGKDASALQRRLTSLSTRRRNPGSSEIELCAFEGSEDGQGNGPEVAISISDSDSSGIMLGNEVRIEDSTAMAATPLSFPLSSSSSSPSPYSRLPGSGTKPKAAEKKKIRMRGRLEYEPGPLLAMNVLIVFPGDSGTRPVMQQSDVDMVSSSSLSSLSSLQGSGQQPVPAQYQQQQADDEKRLPPMAVGTMFVPDPVRWWAYKAKQQAERRKMEREMKRQIQQQQLELQAQQLERERRQRQGKGRRQESGLRGHKP</sequence>
<feature type="region of interest" description="Disordered" evidence="4">
    <location>
        <begin position="350"/>
        <end position="383"/>
    </location>
</feature>
<evidence type="ECO:0000256" key="4">
    <source>
        <dbReference type="SAM" id="MobiDB-lite"/>
    </source>
</evidence>
<dbReference type="Gene3D" id="2.120.10.80">
    <property type="entry name" value="Kelch-type beta propeller"/>
    <property type="match status" value="1"/>
</dbReference>
<dbReference type="InterPro" id="IPR056737">
    <property type="entry name" value="Beta-prop_ATRN-MKLN-like"/>
</dbReference>
<keyword evidence="3" id="KW-1015">Disulfide bond</keyword>
<keyword evidence="2" id="KW-0677">Repeat</keyword>
<feature type="compositionally biased region" description="Basic and acidic residues" evidence="4">
    <location>
        <begin position="1158"/>
        <end position="1169"/>
    </location>
</feature>
<feature type="compositionally biased region" description="Low complexity" evidence="4">
    <location>
        <begin position="1124"/>
        <end position="1137"/>
    </location>
</feature>
<dbReference type="Gene3D" id="2.60.120.290">
    <property type="entry name" value="Spermadhesin, CUB domain"/>
    <property type="match status" value="1"/>
</dbReference>
<feature type="region of interest" description="Disordered" evidence="4">
    <location>
        <begin position="1114"/>
        <end position="1245"/>
    </location>
</feature>
<feature type="compositionally biased region" description="Basic and acidic residues" evidence="4">
    <location>
        <begin position="1473"/>
        <end position="1496"/>
    </location>
</feature>
<feature type="compositionally biased region" description="Low complexity" evidence="4">
    <location>
        <begin position="1460"/>
        <end position="1472"/>
    </location>
</feature>
<protein>
    <recommendedName>
        <fullName evidence="6">CUB domain-containing protein</fullName>
    </recommendedName>
</protein>
<reference evidence="7" key="1">
    <citation type="journal article" date="2020" name="Fungal Divers.">
        <title>Resolving the Mortierellaceae phylogeny through synthesis of multi-gene phylogenetics and phylogenomics.</title>
        <authorList>
            <person name="Vandepol N."/>
            <person name="Liber J."/>
            <person name="Desiro A."/>
            <person name="Na H."/>
            <person name="Kennedy M."/>
            <person name="Barry K."/>
            <person name="Grigoriev I.V."/>
            <person name="Miller A.N."/>
            <person name="O'Donnell K."/>
            <person name="Stajich J.E."/>
            <person name="Bonito G."/>
        </authorList>
    </citation>
    <scope>NUCLEOTIDE SEQUENCE</scope>
    <source>
        <strain evidence="7">KOD1015</strain>
    </source>
</reference>
<dbReference type="InterPro" id="IPR000859">
    <property type="entry name" value="CUB_dom"/>
</dbReference>
<feature type="compositionally biased region" description="Low complexity" evidence="4">
    <location>
        <begin position="1386"/>
        <end position="1416"/>
    </location>
</feature>
<feature type="compositionally biased region" description="Basic and acidic residues" evidence="4">
    <location>
        <begin position="1446"/>
        <end position="1459"/>
    </location>
</feature>
<dbReference type="Pfam" id="PF24981">
    <property type="entry name" value="Beta-prop_ATRN-LZTR1"/>
    <property type="match status" value="1"/>
</dbReference>
<feature type="region of interest" description="Disordered" evidence="4">
    <location>
        <begin position="1317"/>
        <end position="1347"/>
    </location>
</feature>
<keyword evidence="1" id="KW-0880">Kelch repeat</keyword>
<feature type="compositionally biased region" description="Basic and acidic residues" evidence="4">
    <location>
        <begin position="1022"/>
        <end position="1032"/>
    </location>
</feature>
<evidence type="ECO:0000259" key="6">
    <source>
        <dbReference type="PROSITE" id="PS01180"/>
    </source>
</evidence>
<dbReference type="InterPro" id="IPR035914">
    <property type="entry name" value="Sperma_CUB_dom_sf"/>
</dbReference>
<feature type="region of interest" description="Disordered" evidence="4">
    <location>
        <begin position="840"/>
        <end position="872"/>
    </location>
</feature>
<evidence type="ECO:0000256" key="1">
    <source>
        <dbReference type="ARBA" id="ARBA00022441"/>
    </source>
</evidence>
<feature type="region of interest" description="Disordered" evidence="4">
    <location>
        <begin position="1386"/>
        <end position="1423"/>
    </location>
</feature>
<comment type="caution">
    <text evidence="7">The sequence shown here is derived from an EMBL/GenBank/DDBJ whole genome shotgun (WGS) entry which is preliminary data.</text>
</comment>
<dbReference type="PROSITE" id="PS01180">
    <property type="entry name" value="CUB"/>
    <property type="match status" value="1"/>
</dbReference>
<evidence type="ECO:0000256" key="2">
    <source>
        <dbReference type="ARBA" id="ARBA00022737"/>
    </source>
</evidence>
<feature type="transmembrane region" description="Helical" evidence="5">
    <location>
        <begin position="795"/>
        <end position="816"/>
    </location>
</feature>
<name>A0A9P6KGS6_9FUNG</name>
<feature type="compositionally biased region" description="Polar residues" evidence="4">
    <location>
        <begin position="925"/>
        <end position="958"/>
    </location>
</feature>
<keyword evidence="5" id="KW-0812">Transmembrane</keyword>
<feature type="region of interest" description="Disordered" evidence="4">
    <location>
        <begin position="1445"/>
        <end position="1496"/>
    </location>
</feature>
<feature type="compositionally biased region" description="Low complexity" evidence="4">
    <location>
        <begin position="1317"/>
        <end position="1337"/>
    </location>
</feature>
<dbReference type="EMBL" id="JAABOA010000429">
    <property type="protein sequence ID" value="KAF9584381.1"/>
    <property type="molecule type" value="Genomic_DNA"/>
</dbReference>
<proteinExistence type="predicted"/>
<evidence type="ECO:0000313" key="7">
    <source>
        <dbReference type="EMBL" id="KAF9584381.1"/>
    </source>
</evidence>
<keyword evidence="5" id="KW-1133">Transmembrane helix</keyword>
<dbReference type="InterPro" id="IPR015915">
    <property type="entry name" value="Kelch-typ_b-propeller"/>
</dbReference>
<dbReference type="SUPFAM" id="SSF49854">
    <property type="entry name" value="Spermadhesin, CUB domain"/>
    <property type="match status" value="1"/>
</dbReference>
<dbReference type="Proteomes" id="UP000780801">
    <property type="component" value="Unassembled WGS sequence"/>
</dbReference>
<feature type="region of interest" description="Disordered" evidence="4">
    <location>
        <begin position="1008"/>
        <end position="1062"/>
    </location>
</feature>
<feature type="compositionally biased region" description="Polar residues" evidence="4">
    <location>
        <begin position="1199"/>
        <end position="1216"/>
    </location>
</feature>
<gene>
    <name evidence="7" type="ORF">BGW38_006670</name>
</gene>
<feature type="domain" description="CUB" evidence="6">
    <location>
        <begin position="11"/>
        <end position="91"/>
    </location>
</feature>
<dbReference type="CDD" id="cd00041">
    <property type="entry name" value="CUB"/>
    <property type="match status" value="1"/>
</dbReference>
<feature type="compositionally biased region" description="Low complexity" evidence="4">
    <location>
        <begin position="355"/>
        <end position="364"/>
    </location>
</feature>
<evidence type="ECO:0000256" key="3">
    <source>
        <dbReference type="ARBA" id="ARBA00023157"/>
    </source>
</evidence>
<dbReference type="SUPFAM" id="SSF117281">
    <property type="entry name" value="Kelch motif"/>
    <property type="match status" value="2"/>
</dbReference>
<evidence type="ECO:0000313" key="8">
    <source>
        <dbReference type="Proteomes" id="UP000780801"/>
    </source>
</evidence>
<feature type="compositionally biased region" description="Basic and acidic residues" evidence="4">
    <location>
        <begin position="914"/>
        <end position="924"/>
    </location>
</feature>
<accession>A0A9P6KGS6</accession>
<feature type="compositionally biased region" description="Gly residues" evidence="4">
    <location>
        <begin position="858"/>
        <end position="868"/>
    </location>
</feature>
<evidence type="ECO:0000256" key="5">
    <source>
        <dbReference type="SAM" id="Phobius"/>
    </source>
</evidence>
<keyword evidence="8" id="KW-1185">Reference proteome</keyword>
<keyword evidence="5" id="KW-0472">Membrane</keyword>
<feature type="region of interest" description="Disordered" evidence="4">
    <location>
        <begin position="914"/>
        <end position="968"/>
    </location>
</feature>
<dbReference type="OrthoDB" id="10251809at2759"/>